<organism evidence="2 3">
    <name type="scientific">Ramazzottius varieornatus</name>
    <name type="common">Water bear</name>
    <name type="synonym">Tardigrade</name>
    <dbReference type="NCBI Taxonomy" id="947166"/>
    <lineage>
        <taxon>Eukaryota</taxon>
        <taxon>Metazoa</taxon>
        <taxon>Ecdysozoa</taxon>
        <taxon>Tardigrada</taxon>
        <taxon>Eutardigrada</taxon>
        <taxon>Parachela</taxon>
        <taxon>Hypsibioidea</taxon>
        <taxon>Ramazzottiidae</taxon>
        <taxon>Ramazzottius</taxon>
    </lineage>
</organism>
<evidence type="ECO:0000313" key="2">
    <source>
        <dbReference type="EMBL" id="GAU88099.1"/>
    </source>
</evidence>
<accession>A0A1D1UE88</accession>
<dbReference type="OrthoDB" id="10511702at2759"/>
<evidence type="ECO:0000256" key="1">
    <source>
        <dbReference type="SAM" id="Phobius"/>
    </source>
</evidence>
<dbReference type="AlphaFoldDB" id="A0A1D1UE88"/>
<gene>
    <name evidence="2" type="primary">RvY_00855-1</name>
    <name evidence="2" type="synonym">RvY_00855.1</name>
    <name evidence="2" type="ORF">RvY_00855</name>
</gene>
<sequence>MTTVDMADMDVANGQLSPAQAAAARRREKILSNSNNRMNLVTGKSEVLEPAPAPEAKPVRTSASKIKSPSSRRYMQDHTVVRIFQWPIRTAMSIGVSSLLMFLMSFHWSFAKFLMGFFLLESLYFTLWLVHTERFMGVDKFVDKLLVDKNYESGVEDYLNLSEIFLGLQGVKARMYRSIVMRGMQSAADFTIYTSIYLVYCSFLTSSSS</sequence>
<keyword evidence="1" id="KW-0812">Transmembrane</keyword>
<reference evidence="2 3" key="1">
    <citation type="journal article" date="2016" name="Nat. Commun.">
        <title>Extremotolerant tardigrade genome and improved radiotolerance of human cultured cells by tardigrade-unique protein.</title>
        <authorList>
            <person name="Hashimoto T."/>
            <person name="Horikawa D.D."/>
            <person name="Saito Y."/>
            <person name="Kuwahara H."/>
            <person name="Kozuka-Hata H."/>
            <person name="Shin-I T."/>
            <person name="Minakuchi Y."/>
            <person name="Ohishi K."/>
            <person name="Motoyama A."/>
            <person name="Aizu T."/>
            <person name="Enomoto A."/>
            <person name="Kondo K."/>
            <person name="Tanaka S."/>
            <person name="Hara Y."/>
            <person name="Koshikawa S."/>
            <person name="Sagara H."/>
            <person name="Miura T."/>
            <person name="Yokobori S."/>
            <person name="Miyagawa K."/>
            <person name="Suzuki Y."/>
            <person name="Kubo T."/>
            <person name="Oyama M."/>
            <person name="Kohara Y."/>
            <person name="Fujiyama A."/>
            <person name="Arakawa K."/>
            <person name="Katayama T."/>
            <person name="Toyoda A."/>
            <person name="Kunieda T."/>
        </authorList>
    </citation>
    <scope>NUCLEOTIDE SEQUENCE [LARGE SCALE GENOMIC DNA]</scope>
    <source>
        <strain evidence="2 3">YOKOZUNA-1</strain>
    </source>
</reference>
<name>A0A1D1UE88_RAMVA</name>
<evidence type="ECO:0000313" key="3">
    <source>
        <dbReference type="Proteomes" id="UP000186922"/>
    </source>
</evidence>
<feature type="transmembrane region" description="Helical" evidence="1">
    <location>
        <begin position="83"/>
        <end position="104"/>
    </location>
</feature>
<dbReference type="EMBL" id="BDGG01000001">
    <property type="protein sequence ID" value="GAU88099.1"/>
    <property type="molecule type" value="Genomic_DNA"/>
</dbReference>
<keyword evidence="3" id="KW-1185">Reference proteome</keyword>
<protein>
    <submittedName>
        <fullName evidence="2">Uncharacterized protein</fullName>
    </submittedName>
</protein>
<feature type="transmembrane region" description="Helical" evidence="1">
    <location>
        <begin position="110"/>
        <end position="130"/>
    </location>
</feature>
<keyword evidence="1" id="KW-0472">Membrane</keyword>
<proteinExistence type="predicted"/>
<dbReference type="Proteomes" id="UP000186922">
    <property type="component" value="Unassembled WGS sequence"/>
</dbReference>
<keyword evidence="1" id="KW-1133">Transmembrane helix</keyword>
<comment type="caution">
    <text evidence="2">The sequence shown here is derived from an EMBL/GenBank/DDBJ whole genome shotgun (WGS) entry which is preliminary data.</text>
</comment>